<dbReference type="PANTHER" id="PTHR43877:SF2">
    <property type="entry name" value="AMINOALKYLPHOSPHONATE N-ACETYLTRANSFERASE-RELATED"/>
    <property type="match status" value="1"/>
</dbReference>
<dbReference type="Proteomes" id="UP000672097">
    <property type="component" value="Unassembled WGS sequence"/>
</dbReference>
<proteinExistence type="predicted"/>
<dbReference type="PROSITE" id="PS51186">
    <property type="entry name" value="GNAT"/>
    <property type="match status" value="1"/>
</dbReference>
<keyword evidence="5" id="KW-1185">Reference proteome</keyword>
<dbReference type="EMBL" id="JAGQDG010000005">
    <property type="protein sequence ID" value="MBQ0936587.1"/>
    <property type="molecule type" value="Genomic_DNA"/>
</dbReference>
<accession>A0ABS5DZM0</accession>
<dbReference type="InterPro" id="IPR000182">
    <property type="entry name" value="GNAT_dom"/>
</dbReference>
<evidence type="ECO:0000256" key="1">
    <source>
        <dbReference type="ARBA" id="ARBA00022679"/>
    </source>
</evidence>
<comment type="caution">
    <text evidence="4">The sequence shown here is derived from an EMBL/GenBank/DDBJ whole genome shotgun (WGS) entry which is preliminary data.</text>
</comment>
<organism evidence="4 5">
    <name type="scientific">Ideonella paludis</name>
    <dbReference type="NCBI Taxonomy" id="1233411"/>
    <lineage>
        <taxon>Bacteria</taxon>
        <taxon>Pseudomonadati</taxon>
        <taxon>Pseudomonadota</taxon>
        <taxon>Betaproteobacteria</taxon>
        <taxon>Burkholderiales</taxon>
        <taxon>Sphaerotilaceae</taxon>
        <taxon>Ideonella</taxon>
    </lineage>
</organism>
<feature type="domain" description="N-acetyltransferase" evidence="3">
    <location>
        <begin position="2"/>
        <end position="141"/>
    </location>
</feature>
<dbReference type="PANTHER" id="PTHR43877">
    <property type="entry name" value="AMINOALKYLPHOSPHONATE N-ACETYLTRANSFERASE-RELATED-RELATED"/>
    <property type="match status" value="1"/>
</dbReference>
<keyword evidence="2" id="KW-0012">Acyltransferase</keyword>
<evidence type="ECO:0000256" key="2">
    <source>
        <dbReference type="ARBA" id="ARBA00023315"/>
    </source>
</evidence>
<dbReference type="CDD" id="cd04301">
    <property type="entry name" value="NAT_SF"/>
    <property type="match status" value="1"/>
</dbReference>
<reference evidence="4 5" key="1">
    <citation type="submission" date="2021-04" db="EMBL/GenBank/DDBJ databases">
        <title>The genome sequence of type strain Ideonella paludis KCTC 32238.</title>
        <authorList>
            <person name="Liu Y."/>
        </authorList>
    </citation>
    <scope>NUCLEOTIDE SEQUENCE [LARGE SCALE GENOMIC DNA]</scope>
    <source>
        <strain evidence="4 5">KCTC 32238</strain>
    </source>
</reference>
<evidence type="ECO:0000313" key="4">
    <source>
        <dbReference type="EMBL" id="MBQ0936587.1"/>
    </source>
</evidence>
<dbReference type="RefSeq" id="WP_210809946.1">
    <property type="nucleotide sequence ID" value="NZ_JAGQDG010000005.1"/>
</dbReference>
<keyword evidence="1" id="KW-0808">Transferase</keyword>
<sequence length="144" mass="16263">MSDIRWITTQERPAGIVEAVDAGLDQHNLRHAPLQQVQPLVCAAQDDNGATLGGVVGRTWGECAEVEQVWVDEAMRRSGIGRRLMQDFEHAAQARGVRRIYLSTFSFQARGFYEKLGYRMVWEVAGFTPEISKFMMQRELPPAP</sequence>
<name>A0ABS5DZM0_9BURK</name>
<evidence type="ECO:0000259" key="3">
    <source>
        <dbReference type="PROSITE" id="PS51186"/>
    </source>
</evidence>
<dbReference type="SUPFAM" id="SSF55729">
    <property type="entry name" value="Acyl-CoA N-acyltransferases (Nat)"/>
    <property type="match status" value="1"/>
</dbReference>
<dbReference type="InterPro" id="IPR016181">
    <property type="entry name" value="Acyl_CoA_acyltransferase"/>
</dbReference>
<protein>
    <submittedName>
        <fullName evidence="4">GNAT family N-acetyltransferase</fullName>
    </submittedName>
</protein>
<dbReference type="Gene3D" id="3.40.630.30">
    <property type="match status" value="1"/>
</dbReference>
<dbReference type="InterPro" id="IPR050832">
    <property type="entry name" value="Bact_Acetyltransf"/>
</dbReference>
<gene>
    <name evidence="4" type="ORF">KAK11_14715</name>
</gene>
<evidence type="ECO:0000313" key="5">
    <source>
        <dbReference type="Proteomes" id="UP000672097"/>
    </source>
</evidence>
<dbReference type="Pfam" id="PF00583">
    <property type="entry name" value="Acetyltransf_1"/>
    <property type="match status" value="1"/>
</dbReference>